<reference evidence="2 3" key="1">
    <citation type="submission" date="2018-09" db="EMBL/GenBank/DDBJ databases">
        <title>Phylogeny of the Shewanellaceae, and recommendation for two new genera, Pseudoshewanella and Parashewanella.</title>
        <authorList>
            <person name="Wang G."/>
        </authorList>
    </citation>
    <scope>NUCLEOTIDE SEQUENCE [LARGE SCALE GENOMIC DNA]</scope>
    <source>
        <strain evidence="2 3">C51</strain>
    </source>
</reference>
<gene>
    <name evidence="2" type="ORF">D5018_08770</name>
</gene>
<accession>A0A3L8PXP4</accession>
<evidence type="ECO:0000313" key="3">
    <source>
        <dbReference type="Proteomes" id="UP000281474"/>
    </source>
</evidence>
<dbReference type="InterPro" id="IPR013783">
    <property type="entry name" value="Ig-like_fold"/>
</dbReference>
<feature type="chain" id="PRO_5018211427" evidence="1">
    <location>
        <begin position="21"/>
        <end position="1054"/>
    </location>
</feature>
<sequence length="1054" mass="115012">MKSRQLLFWFSILISQFASALPDLSEPNDIVKIENNAVEITNTGDNTILECNVIGSKLQGCKTSSVGGLIEPYRAVVTDSLVGIPRVFFTRKNSSEIYWSPISVYSGKIPAGSVATLVTPSPFDAAGGSILDIQSSKQSFSSVNPLLQRFYFSKTPANSNSHYGQFGSLVLNLSYINNITVNSWFVSSYAHFPAFFLESSQDNGASEPVASIGHIGTRATPMAVYGPVLGSALSINGQYSNYGMEGGATVGSDVSSIAKINDKYWVTYKGNKKFTRFDSFPIGEKVDEDNYHAPAASNVTLRKIVTASHLKSITDYFAVFADDNKIGNCAGSDDFICMDAFRYLDVTLSLNNSNDVPTSSVTLDSFGDHGTLIFHNLNYSPLNTTEVTNQFHIPISLTAAFSGTCLDKTDFTAKEDDDEAGNDTCTLNFDFRNLNNLQPINESFDVGFAVTGAFDPVETTFHFNIDLPEAISNLRFTKNGEPLSQLELNAGDSGTIDVEYTNNSGISKQPNIQFLKGNLADDNFRRYFTDSGCLAPEVPVLQGGEHCTLTYHIPVGTGDNSYTLNLNNSDDVPDSLNVLYINVSARGHVIPVFSSSNSNLAANEVRKIYLQPWHLARLKLVNIGSAIAHNVIATISQPENYPPIHFVGSCTEQINLNVNKGLCNLTMQADGSAKTGRYQLHITGDDITPYDIPITIGGFPDNKSLLVEDSNTGNWGTIKLSQTAKGYLNITNYTGYSISNLDINIPELTLTSPELHINKVIFYENSEDQSSCIKGSETHYHASLDKYESCHLYYQVQPSVSVSPQNATIQFQYLNENGAMQTETQSLYFDNQSAIQLRFKGESESIDAIQLDASRPVANVVLTNNQDYTITDLNLNIANDNVMQTVTGNTCTGTLEAGKSCSITFTLDDQHTLFGNYELLISASNLIARKVLLTIQQAPLDNVQIRNRGGYSMFVDYKGFYPNKAANDSHCSAGSCYAGAETGWFTNPFNTDINAIQGSRLKLNMVAGTSVTLPSCDGGVIVCTGTTLNPYCRYEGDGTDNQSSQQNQCMENNQ</sequence>
<proteinExistence type="predicted"/>
<dbReference type="RefSeq" id="WP_121838633.1">
    <property type="nucleotide sequence ID" value="NZ_ML014770.1"/>
</dbReference>
<dbReference type="Proteomes" id="UP000281474">
    <property type="component" value="Unassembled WGS sequence"/>
</dbReference>
<dbReference type="EMBL" id="QZEI01000021">
    <property type="protein sequence ID" value="RLV60101.1"/>
    <property type="molecule type" value="Genomic_DNA"/>
</dbReference>
<keyword evidence="1" id="KW-0732">Signal</keyword>
<dbReference type="AlphaFoldDB" id="A0A3L8PXP4"/>
<protein>
    <submittedName>
        <fullName evidence="2">Uncharacterized protein</fullName>
    </submittedName>
</protein>
<evidence type="ECO:0000313" key="2">
    <source>
        <dbReference type="EMBL" id="RLV60101.1"/>
    </source>
</evidence>
<dbReference type="Gene3D" id="2.60.40.10">
    <property type="entry name" value="Immunoglobulins"/>
    <property type="match status" value="1"/>
</dbReference>
<organism evidence="2 3">
    <name type="scientific">Parashewanella curva</name>
    <dbReference type="NCBI Taxonomy" id="2338552"/>
    <lineage>
        <taxon>Bacteria</taxon>
        <taxon>Pseudomonadati</taxon>
        <taxon>Pseudomonadota</taxon>
        <taxon>Gammaproteobacteria</taxon>
        <taxon>Alteromonadales</taxon>
        <taxon>Shewanellaceae</taxon>
        <taxon>Parashewanella</taxon>
    </lineage>
</organism>
<evidence type="ECO:0000256" key="1">
    <source>
        <dbReference type="SAM" id="SignalP"/>
    </source>
</evidence>
<comment type="caution">
    <text evidence="2">The sequence shown here is derived from an EMBL/GenBank/DDBJ whole genome shotgun (WGS) entry which is preliminary data.</text>
</comment>
<keyword evidence="3" id="KW-1185">Reference proteome</keyword>
<dbReference type="OrthoDB" id="6412386at2"/>
<feature type="signal peptide" evidence="1">
    <location>
        <begin position="1"/>
        <end position="20"/>
    </location>
</feature>
<name>A0A3L8PXP4_9GAMM</name>